<feature type="transmembrane region" description="Helical" evidence="2">
    <location>
        <begin position="52"/>
        <end position="75"/>
    </location>
</feature>
<keyword evidence="2" id="KW-1133">Transmembrane helix</keyword>
<evidence type="ECO:0000256" key="1">
    <source>
        <dbReference type="SAM" id="MobiDB-lite"/>
    </source>
</evidence>
<gene>
    <name evidence="4" type="ORF">A2242_01750</name>
</gene>
<evidence type="ECO:0000313" key="4">
    <source>
        <dbReference type="EMBL" id="OGF26674.1"/>
    </source>
</evidence>
<dbReference type="SUPFAM" id="SSF55797">
    <property type="entry name" value="PR-1-like"/>
    <property type="match status" value="1"/>
</dbReference>
<sequence length="433" mass="47498">MLKKTPKTKAKKILAPQRGTREPGAKPSRLKDFFIPHEGNGHAPHMLHPKRAVLYGGVFIATKAIVFVTILLLPLQAYMLPDVLAEQERQLNTLINELRAQKNLPALPANAQLINSSQAKADDMAQNSYFSHAGPNKHTFKYFLTQADYRYRVAGENLAMGFANAPDVLEAWEQSPLHYRNLIDSDFVEMGLGLASGSYKGKDTVFIANHFGQPLTYNPRVDAPLAKAAAAEEKKTKQTVNVLGEKESAVAAPNELQKADIIYDKTQSNVYWRANGRETSLLAKAALSGGNPTDVTVTVKGYVINLQPSAAEAGVYSGSITVAEPIDDFFNVIIDPSIAITAPDGAVSIDTIPWYEIKVVNKTPTQLYLDAHTLLSSLLMPVFTAERTVYLFGIAFFAVALFLNIFIKIKIQRPRVIIPATLVIMLLAVLLVL</sequence>
<proteinExistence type="predicted"/>
<feature type="transmembrane region" description="Helical" evidence="2">
    <location>
        <begin position="416"/>
        <end position="432"/>
    </location>
</feature>
<organism evidence="4 5">
    <name type="scientific">Candidatus Falkowbacteria bacterium RIFOXYA2_FULL_47_9</name>
    <dbReference type="NCBI Taxonomy" id="1797995"/>
    <lineage>
        <taxon>Bacteria</taxon>
        <taxon>Candidatus Falkowiibacteriota</taxon>
    </lineage>
</organism>
<dbReference type="InterPro" id="IPR035940">
    <property type="entry name" value="CAP_sf"/>
</dbReference>
<name>A0A1F5SJ25_9BACT</name>
<feature type="compositionally biased region" description="Basic residues" evidence="1">
    <location>
        <begin position="1"/>
        <end position="12"/>
    </location>
</feature>
<evidence type="ECO:0000313" key="5">
    <source>
        <dbReference type="Proteomes" id="UP000178925"/>
    </source>
</evidence>
<dbReference type="Gene3D" id="3.40.33.10">
    <property type="entry name" value="CAP"/>
    <property type="match status" value="1"/>
</dbReference>
<dbReference type="Pfam" id="PF00188">
    <property type="entry name" value="CAP"/>
    <property type="match status" value="1"/>
</dbReference>
<dbReference type="CDD" id="cd05379">
    <property type="entry name" value="CAP_bacterial"/>
    <property type="match status" value="1"/>
</dbReference>
<dbReference type="Proteomes" id="UP000178925">
    <property type="component" value="Unassembled WGS sequence"/>
</dbReference>
<dbReference type="EMBL" id="MFGC01000033">
    <property type="protein sequence ID" value="OGF26674.1"/>
    <property type="molecule type" value="Genomic_DNA"/>
</dbReference>
<dbReference type="PANTHER" id="PTHR31157:SF1">
    <property type="entry name" value="SCP DOMAIN-CONTAINING PROTEIN"/>
    <property type="match status" value="1"/>
</dbReference>
<keyword evidence="2" id="KW-0812">Transmembrane</keyword>
<feature type="domain" description="SCP" evidence="3">
    <location>
        <begin position="94"/>
        <end position="206"/>
    </location>
</feature>
<dbReference type="AlphaFoldDB" id="A0A1F5SJ25"/>
<evidence type="ECO:0000259" key="3">
    <source>
        <dbReference type="Pfam" id="PF00188"/>
    </source>
</evidence>
<reference evidence="4 5" key="1">
    <citation type="journal article" date="2016" name="Nat. Commun.">
        <title>Thousands of microbial genomes shed light on interconnected biogeochemical processes in an aquifer system.</title>
        <authorList>
            <person name="Anantharaman K."/>
            <person name="Brown C.T."/>
            <person name="Hug L.A."/>
            <person name="Sharon I."/>
            <person name="Castelle C.J."/>
            <person name="Probst A.J."/>
            <person name="Thomas B.C."/>
            <person name="Singh A."/>
            <person name="Wilkins M.J."/>
            <person name="Karaoz U."/>
            <person name="Brodie E.L."/>
            <person name="Williams K.H."/>
            <person name="Hubbard S.S."/>
            <person name="Banfield J.F."/>
        </authorList>
    </citation>
    <scope>NUCLEOTIDE SEQUENCE [LARGE SCALE GENOMIC DNA]</scope>
</reference>
<keyword evidence="2" id="KW-0472">Membrane</keyword>
<dbReference type="InterPro" id="IPR014044">
    <property type="entry name" value="CAP_dom"/>
</dbReference>
<dbReference type="PANTHER" id="PTHR31157">
    <property type="entry name" value="SCP DOMAIN-CONTAINING PROTEIN"/>
    <property type="match status" value="1"/>
</dbReference>
<feature type="region of interest" description="Disordered" evidence="1">
    <location>
        <begin position="1"/>
        <end position="26"/>
    </location>
</feature>
<dbReference type="STRING" id="1797995.A2242_01750"/>
<accession>A0A1F5SJ25</accession>
<comment type="caution">
    <text evidence="4">The sequence shown here is derived from an EMBL/GenBank/DDBJ whole genome shotgun (WGS) entry which is preliminary data.</text>
</comment>
<protein>
    <recommendedName>
        <fullName evidence="3">SCP domain-containing protein</fullName>
    </recommendedName>
</protein>
<feature type="transmembrane region" description="Helical" evidence="2">
    <location>
        <begin position="389"/>
        <end position="407"/>
    </location>
</feature>
<evidence type="ECO:0000256" key="2">
    <source>
        <dbReference type="SAM" id="Phobius"/>
    </source>
</evidence>